<sequence length="804" mass="93009">MIVLTSTLMNFASIAPVLIAISSVIVVNQVDFVRDYVLEVVNEADLDGIIGPKVALMEDHRVLKASVDDSICDSIEEMKDSICKDLTEFRLMLLEILGGKDMSSFEPQITKLNVTSLYLDGEALKWYQWLFWNNQLIDWLHFANKVRIRFKQKGYKSIEGRFANLEQLPYVIKYQNCCEDSFGESDVLFPGRTYVQPEWSNITNSLLLQHHGEQLEFKSNTNVCKVLDESSDMHKDANSLDKTSKPIELFIPPNDMVNSVSKIIVVHSCGDDVKNEDKNDEEEIFSIRNEPIEFVIVNAYKPSFWNNSIISIPCDLFIFDICKAMDDRWNQLFARHFEKFYHFGLVQCWEEMHSNPSTFSYAKLTSKVTNGGRDYVDCFIMRPKFAEYDGYDLKCLGSQSNLVEKSIILHDGILHLKRPVCVLTVHQREFFLDGGRIDKWTVQHWNSQKVDHQQLFEIFGQERGTILPKWTTERCGKYRRVEDLDGNNKIKCNMCHIVVHQEFNGLEVAYHNVDTKERALWILSIPCNSCLKACMICKYLQGSDYLCSKCTTNFRVLRSLQARYHMALIEFDSWSNHISRYLSALTQTDMGAILSLRSHPVRVDVFPPHTVIFSNAHVVENVTFDIALVKWLLIYSLQRIDQEDKEDTLLVKATPNIYPSLNNIFKHWCKWIDVCLPKNERGLGFKYIFDVSKFNGNEVPKYGSTYWKIEIFEKTYMGELRGGTSTMEGCDYTVMRDFVLQYVVDHVQANLHYAYLSNNVDNAWWTAISNGLDDGNEGKRLDRQKRRVASLEPGKVIINEFLSN</sequence>
<dbReference type="Proteomes" id="UP000824120">
    <property type="component" value="Chromosome 10"/>
</dbReference>
<dbReference type="AlphaFoldDB" id="A0A9J5WYL9"/>
<dbReference type="EMBL" id="JACXVP010000010">
    <property type="protein sequence ID" value="KAG5580471.1"/>
    <property type="molecule type" value="Genomic_DNA"/>
</dbReference>
<evidence type="ECO:0000313" key="2">
    <source>
        <dbReference type="Proteomes" id="UP000824120"/>
    </source>
</evidence>
<dbReference type="OrthoDB" id="1318937at2759"/>
<name>A0A9J5WYL9_SOLCO</name>
<evidence type="ECO:0000313" key="1">
    <source>
        <dbReference type="EMBL" id="KAG5580471.1"/>
    </source>
</evidence>
<gene>
    <name evidence="1" type="ORF">H5410_051098</name>
</gene>
<organism evidence="1 2">
    <name type="scientific">Solanum commersonii</name>
    <name type="common">Commerson's wild potato</name>
    <name type="synonym">Commerson's nightshade</name>
    <dbReference type="NCBI Taxonomy" id="4109"/>
    <lineage>
        <taxon>Eukaryota</taxon>
        <taxon>Viridiplantae</taxon>
        <taxon>Streptophyta</taxon>
        <taxon>Embryophyta</taxon>
        <taxon>Tracheophyta</taxon>
        <taxon>Spermatophyta</taxon>
        <taxon>Magnoliopsida</taxon>
        <taxon>eudicotyledons</taxon>
        <taxon>Gunneridae</taxon>
        <taxon>Pentapetalae</taxon>
        <taxon>asterids</taxon>
        <taxon>lamiids</taxon>
        <taxon>Solanales</taxon>
        <taxon>Solanaceae</taxon>
        <taxon>Solanoideae</taxon>
        <taxon>Solaneae</taxon>
        <taxon>Solanum</taxon>
    </lineage>
</organism>
<comment type="caution">
    <text evidence="1">The sequence shown here is derived from an EMBL/GenBank/DDBJ whole genome shotgun (WGS) entry which is preliminary data.</text>
</comment>
<keyword evidence="2" id="KW-1185">Reference proteome</keyword>
<proteinExistence type="predicted"/>
<protein>
    <submittedName>
        <fullName evidence="1">Uncharacterized protein</fullName>
    </submittedName>
</protein>
<accession>A0A9J5WYL9</accession>
<reference evidence="1 2" key="1">
    <citation type="submission" date="2020-09" db="EMBL/GenBank/DDBJ databases">
        <title>De no assembly of potato wild relative species, Solanum commersonii.</title>
        <authorList>
            <person name="Cho K."/>
        </authorList>
    </citation>
    <scope>NUCLEOTIDE SEQUENCE [LARGE SCALE GENOMIC DNA]</scope>
    <source>
        <strain evidence="1">LZ3.2</strain>
        <tissue evidence="1">Leaf</tissue>
    </source>
</reference>